<evidence type="ECO:0000256" key="8">
    <source>
        <dbReference type="ARBA" id="ARBA00022958"/>
    </source>
</evidence>
<keyword evidence="5" id="KW-0547">Nucleotide-binding</keyword>
<dbReference type="PANTHER" id="PTHR46570">
    <property type="entry name" value="TUBULIN--TYROSINE LIGASE"/>
    <property type="match status" value="1"/>
</dbReference>
<keyword evidence="4" id="KW-0436">Ligase</keyword>
<evidence type="ECO:0000256" key="1">
    <source>
        <dbReference type="ARBA" id="ARBA00001946"/>
    </source>
</evidence>
<comment type="subunit">
    <text evidence="3">Monomer.</text>
</comment>
<name>A0A6C0AXA3_9ZZZZ</name>
<dbReference type="EC" id="6.3.2.25" evidence="10"/>
<evidence type="ECO:0000256" key="12">
    <source>
        <dbReference type="ARBA" id="ARBA00047950"/>
    </source>
</evidence>
<dbReference type="Pfam" id="PF03133">
    <property type="entry name" value="TTL"/>
    <property type="match status" value="2"/>
</dbReference>
<comment type="cofactor">
    <cofactor evidence="1">
        <name>Mg(2+)</name>
        <dbReference type="ChEBI" id="CHEBI:18420"/>
    </cofactor>
</comment>
<evidence type="ECO:0000313" key="13">
    <source>
        <dbReference type="EMBL" id="QHS83891.1"/>
    </source>
</evidence>
<dbReference type="AlphaFoldDB" id="A0A6C0AXA3"/>
<keyword evidence="8" id="KW-0630">Potassium</keyword>
<dbReference type="SUPFAM" id="SSF56059">
    <property type="entry name" value="Glutathione synthetase ATP-binding domain-like"/>
    <property type="match status" value="1"/>
</dbReference>
<comment type="cofactor">
    <cofactor evidence="2">
        <name>K(+)</name>
        <dbReference type="ChEBI" id="CHEBI:29103"/>
    </cofactor>
</comment>
<accession>A0A6C0AXA3</accession>
<protein>
    <recommendedName>
        <fullName evidence="11">Tubulin--tyrosine ligase</fullName>
        <ecNumber evidence="10">6.3.2.25</ecNumber>
    </recommendedName>
</protein>
<evidence type="ECO:0000256" key="11">
    <source>
        <dbReference type="ARBA" id="ARBA00041021"/>
    </source>
</evidence>
<evidence type="ECO:0000256" key="10">
    <source>
        <dbReference type="ARBA" id="ARBA00038960"/>
    </source>
</evidence>
<dbReference type="EMBL" id="MN738770">
    <property type="protein sequence ID" value="QHS83891.1"/>
    <property type="molecule type" value="Genomic_DNA"/>
</dbReference>
<evidence type="ECO:0000256" key="9">
    <source>
        <dbReference type="ARBA" id="ARBA00037791"/>
    </source>
</evidence>
<dbReference type="GO" id="GO:0004835">
    <property type="term" value="F:tubulin-tyrosine ligase activity"/>
    <property type="evidence" value="ECO:0007669"/>
    <property type="project" value="UniProtKB-EC"/>
</dbReference>
<comment type="function">
    <text evidence="9">Catalyzes the post-translational addition of a tyrosine to the C-terminal end of detyrosinated alpha-tubulin.</text>
</comment>
<keyword evidence="6" id="KW-0067">ATP-binding</keyword>
<evidence type="ECO:0000256" key="6">
    <source>
        <dbReference type="ARBA" id="ARBA00022840"/>
    </source>
</evidence>
<dbReference type="GO" id="GO:0005876">
    <property type="term" value="C:spindle microtubule"/>
    <property type="evidence" value="ECO:0007669"/>
    <property type="project" value="TreeGrafter"/>
</dbReference>
<dbReference type="InterPro" id="IPR052492">
    <property type="entry name" value="Tubulin-tyrosine_ligase"/>
</dbReference>
<dbReference type="Gene3D" id="3.30.470.20">
    <property type="entry name" value="ATP-grasp fold, B domain"/>
    <property type="match status" value="1"/>
</dbReference>
<proteinExistence type="predicted"/>
<organism evidence="13">
    <name type="scientific">viral metagenome</name>
    <dbReference type="NCBI Taxonomy" id="1070528"/>
    <lineage>
        <taxon>unclassified sequences</taxon>
        <taxon>metagenomes</taxon>
        <taxon>organismal metagenomes</taxon>
    </lineage>
</organism>
<keyword evidence="7" id="KW-0460">Magnesium</keyword>
<evidence type="ECO:0000256" key="7">
    <source>
        <dbReference type="ARBA" id="ARBA00022842"/>
    </source>
</evidence>
<dbReference type="PANTHER" id="PTHR46570:SF1">
    <property type="entry name" value="TUBULIN--TYROSINE LIGASE"/>
    <property type="match status" value="1"/>
</dbReference>
<evidence type="ECO:0000256" key="3">
    <source>
        <dbReference type="ARBA" id="ARBA00011245"/>
    </source>
</evidence>
<dbReference type="GO" id="GO:0000226">
    <property type="term" value="P:microtubule cytoskeleton organization"/>
    <property type="evidence" value="ECO:0007669"/>
    <property type="project" value="TreeGrafter"/>
</dbReference>
<evidence type="ECO:0000256" key="5">
    <source>
        <dbReference type="ARBA" id="ARBA00022741"/>
    </source>
</evidence>
<reference evidence="13" key="1">
    <citation type="journal article" date="2020" name="Nature">
        <title>Giant virus diversity and host interactions through global metagenomics.</title>
        <authorList>
            <person name="Schulz F."/>
            <person name="Roux S."/>
            <person name="Paez-Espino D."/>
            <person name="Jungbluth S."/>
            <person name="Walsh D.A."/>
            <person name="Denef V.J."/>
            <person name="McMahon K.D."/>
            <person name="Konstantinidis K.T."/>
            <person name="Eloe-Fadrosh E.A."/>
            <person name="Kyrpides N.C."/>
            <person name="Woyke T."/>
        </authorList>
    </citation>
    <scope>NUCLEOTIDE SEQUENCE</scope>
    <source>
        <strain evidence="13">GVMAG-S-ERX555965-48</strain>
    </source>
</reference>
<sequence length="318" mass="38076">MSKNLIMSMKKFSKEENQKKTFMINRSNILKDILLDKGWIEGGASIINDFTMWDPYLSKVVNGNIMLLPRQKIRSIDIKSSFFKKLFMNNINCFYPKTFFHIENVNIKENKLYFLKNSYSTDGKHVYCINSENKDFISTIQKPKEYILQENVENIYLLNNRKTVIRVYMIYINNKLYLYTDGNMVLMNDIYDETNTNIHVNIQNHYECHNLSSLKNYNIIIKNIESQMREVAKVFNSDLYYKEDNKDIFHIFGFDYILNTNLNPYVIEVNGYPSLFKDTRENFNKLKKHLLENMYEILINKKPVDNKYFVFLTECFEK</sequence>
<dbReference type="GO" id="GO:0005524">
    <property type="term" value="F:ATP binding"/>
    <property type="evidence" value="ECO:0007669"/>
    <property type="project" value="UniProtKB-KW"/>
</dbReference>
<evidence type="ECO:0000256" key="4">
    <source>
        <dbReference type="ARBA" id="ARBA00022598"/>
    </source>
</evidence>
<comment type="catalytic activity">
    <reaction evidence="12">
        <text>C-terminal L-alpha-aminoacyl-L-glutamyl-L-glutamyl-[tubulin] + L-tyrosine + ATP = C-terminal L-alpha-aminoacyl-L-glutamyl-L-glutamyl-L-tyrosyl-[tubulin] + ADP + phosphate + H(+)</text>
        <dbReference type="Rhea" id="RHEA:17605"/>
        <dbReference type="Rhea" id="RHEA-COMP:16434"/>
        <dbReference type="Rhea" id="RHEA-COMP:16435"/>
        <dbReference type="ChEBI" id="CHEBI:15378"/>
        <dbReference type="ChEBI" id="CHEBI:30616"/>
        <dbReference type="ChEBI" id="CHEBI:43474"/>
        <dbReference type="ChEBI" id="CHEBI:58315"/>
        <dbReference type="ChEBI" id="CHEBI:149554"/>
        <dbReference type="ChEBI" id="CHEBI:149555"/>
        <dbReference type="ChEBI" id="CHEBI:456216"/>
        <dbReference type="EC" id="6.3.2.25"/>
    </reaction>
</comment>
<dbReference type="InterPro" id="IPR004344">
    <property type="entry name" value="TTL/TTLL_fam"/>
</dbReference>
<evidence type="ECO:0000256" key="2">
    <source>
        <dbReference type="ARBA" id="ARBA00001958"/>
    </source>
</evidence>